<organism evidence="1 2">
    <name type="scientific">Phlebia brevispora</name>
    <dbReference type="NCBI Taxonomy" id="194682"/>
    <lineage>
        <taxon>Eukaryota</taxon>
        <taxon>Fungi</taxon>
        <taxon>Dikarya</taxon>
        <taxon>Basidiomycota</taxon>
        <taxon>Agaricomycotina</taxon>
        <taxon>Agaricomycetes</taxon>
        <taxon>Polyporales</taxon>
        <taxon>Meruliaceae</taxon>
        <taxon>Phlebia</taxon>
    </lineage>
</organism>
<evidence type="ECO:0000313" key="1">
    <source>
        <dbReference type="EMBL" id="KAJ3540118.1"/>
    </source>
</evidence>
<dbReference type="EMBL" id="JANHOG010001266">
    <property type="protein sequence ID" value="KAJ3540118.1"/>
    <property type="molecule type" value="Genomic_DNA"/>
</dbReference>
<keyword evidence="2" id="KW-1185">Reference proteome</keyword>
<dbReference type="Proteomes" id="UP001148662">
    <property type="component" value="Unassembled WGS sequence"/>
</dbReference>
<reference evidence="1" key="1">
    <citation type="submission" date="2022-07" db="EMBL/GenBank/DDBJ databases">
        <title>Genome Sequence of Phlebia brevispora.</title>
        <authorList>
            <person name="Buettner E."/>
        </authorList>
    </citation>
    <scope>NUCLEOTIDE SEQUENCE</scope>
    <source>
        <strain evidence="1">MPL23</strain>
    </source>
</reference>
<evidence type="ECO:0000313" key="2">
    <source>
        <dbReference type="Proteomes" id="UP001148662"/>
    </source>
</evidence>
<name>A0ACC1SI68_9APHY</name>
<gene>
    <name evidence="1" type="ORF">NM688_g6270</name>
</gene>
<comment type="caution">
    <text evidence="1">The sequence shown here is derived from an EMBL/GenBank/DDBJ whole genome shotgun (WGS) entry which is preliminary data.</text>
</comment>
<protein>
    <submittedName>
        <fullName evidence="1">Uncharacterized protein</fullName>
    </submittedName>
</protein>
<proteinExistence type="predicted"/>
<sequence length="197" mass="21337">MAEYIIPRHALPRGLTSVTSLLRHTTDLRGALGNRSVWKYITLGLFCFTFRSASSFILANVTMKFTAVTAVLAALVSAVCSVAAAPSVGGANTARDVWDPKILSPNSTTTWVSGNTYTVVWDTTDRPKEITSTNGHIILANEGVEYTVLLAWNFDLLDGQVEVTVPPVYTEDGYQIVLFGDSGNLSEEFTIDGPFTP</sequence>
<accession>A0ACC1SI68</accession>